<gene>
    <name evidence="6" type="ORF">BDV96DRAFT_640764</name>
</gene>
<dbReference type="Gene3D" id="3.40.640.10">
    <property type="entry name" value="Type I PLP-dependent aspartate aminotransferase-like (Major domain)"/>
    <property type="match status" value="1"/>
</dbReference>
<keyword evidence="7" id="KW-1185">Reference proteome</keyword>
<keyword evidence="4" id="KW-0663">Pyridoxal phosphate</keyword>
<dbReference type="InterPro" id="IPR015422">
    <property type="entry name" value="PyrdxlP-dep_Trfase_small"/>
</dbReference>
<evidence type="ECO:0000313" key="7">
    <source>
        <dbReference type="Proteomes" id="UP000799770"/>
    </source>
</evidence>
<evidence type="ECO:0000256" key="3">
    <source>
        <dbReference type="ARBA" id="ARBA00022679"/>
    </source>
</evidence>
<dbReference type="Gene3D" id="3.90.1150.10">
    <property type="entry name" value="Aspartate Aminotransferase, domain 1"/>
    <property type="match status" value="1"/>
</dbReference>
<dbReference type="AlphaFoldDB" id="A0A6A5ZNU9"/>
<dbReference type="InterPro" id="IPR050087">
    <property type="entry name" value="AON_synthase_class-II"/>
</dbReference>
<dbReference type="InterPro" id="IPR004839">
    <property type="entry name" value="Aminotransferase_I/II_large"/>
</dbReference>
<dbReference type="GO" id="GO:0009102">
    <property type="term" value="P:biotin biosynthetic process"/>
    <property type="evidence" value="ECO:0007669"/>
    <property type="project" value="TreeGrafter"/>
</dbReference>
<dbReference type="PANTHER" id="PTHR13693">
    <property type="entry name" value="CLASS II AMINOTRANSFERASE/8-AMINO-7-OXONONANOATE SYNTHASE"/>
    <property type="match status" value="1"/>
</dbReference>
<proteinExistence type="inferred from homology"/>
<evidence type="ECO:0000313" key="6">
    <source>
        <dbReference type="EMBL" id="KAF2121370.1"/>
    </source>
</evidence>
<dbReference type="InterPro" id="IPR015424">
    <property type="entry name" value="PyrdxlP-dep_Trfase"/>
</dbReference>
<dbReference type="OrthoDB" id="2382073at2759"/>
<dbReference type="PANTHER" id="PTHR13693:SF77">
    <property type="entry name" value="8-AMINO-7-OXONONANOATE SYNTHASE"/>
    <property type="match status" value="1"/>
</dbReference>
<accession>A0A6A5ZNU9</accession>
<dbReference type="Proteomes" id="UP000799770">
    <property type="component" value="Unassembled WGS sequence"/>
</dbReference>
<evidence type="ECO:0000256" key="2">
    <source>
        <dbReference type="ARBA" id="ARBA00010008"/>
    </source>
</evidence>
<dbReference type="InterPro" id="IPR015421">
    <property type="entry name" value="PyrdxlP-dep_Trfase_major"/>
</dbReference>
<dbReference type="GO" id="GO:0030170">
    <property type="term" value="F:pyridoxal phosphate binding"/>
    <property type="evidence" value="ECO:0007669"/>
    <property type="project" value="InterPro"/>
</dbReference>
<sequence>MAEKDCVSPLGSPLEKAFRSSLEGRRQKGNFRALTLPKPNQVDFSSNDFLSLSTSNLLKTAFKKELEKSDRPLGSTGSRLLDGNSEYAEELEKEIANFHGAEAGLLFNSGFDANSAFFSSVPQPGDLIIYDSLIHASVHEGMRLSRAAQRIPFRHNSVQDLSTILRRCLQESPSLRDGNSSVIIAVESIYSMDGDICPLASLVSTVEEILPKGNGHIVVDEAHSTGVLGHQGGGLVSQLGLEKKVFARLHTFGKALGAGTGAIILGSSVLRDYLINYGKPLIYSTFLSFPALVAVRASYGLLMGGQTTFLQDRLFANISLLHTELIMAARNSSSMRSLITVGAECPQTPIFAVFTSDPKWLAKSLQERGMMVRAIMPPTVPIGTARVRVCLHGGNTEEQIRALVQGMVGWAEAQASEKAVDAEAQSFAPLTARL</sequence>
<organism evidence="6 7">
    <name type="scientific">Lophiotrema nucula</name>
    <dbReference type="NCBI Taxonomy" id="690887"/>
    <lineage>
        <taxon>Eukaryota</taxon>
        <taxon>Fungi</taxon>
        <taxon>Dikarya</taxon>
        <taxon>Ascomycota</taxon>
        <taxon>Pezizomycotina</taxon>
        <taxon>Dothideomycetes</taxon>
        <taxon>Pleosporomycetidae</taxon>
        <taxon>Pleosporales</taxon>
        <taxon>Lophiotremataceae</taxon>
        <taxon>Lophiotrema</taxon>
    </lineage>
</organism>
<comment type="cofactor">
    <cofactor evidence="1">
        <name>pyridoxal 5'-phosphate</name>
        <dbReference type="ChEBI" id="CHEBI:597326"/>
    </cofactor>
</comment>
<keyword evidence="3 6" id="KW-0808">Transferase</keyword>
<feature type="domain" description="Aminotransferase class I/classII large" evidence="5">
    <location>
        <begin position="40"/>
        <end position="405"/>
    </location>
</feature>
<evidence type="ECO:0000256" key="1">
    <source>
        <dbReference type="ARBA" id="ARBA00001933"/>
    </source>
</evidence>
<evidence type="ECO:0000256" key="4">
    <source>
        <dbReference type="ARBA" id="ARBA00022898"/>
    </source>
</evidence>
<reference evidence="6" key="1">
    <citation type="journal article" date="2020" name="Stud. Mycol.">
        <title>101 Dothideomycetes genomes: a test case for predicting lifestyles and emergence of pathogens.</title>
        <authorList>
            <person name="Haridas S."/>
            <person name="Albert R."/>
            <person name="Binder M."/>
            <person name="Bloem J."/>
            <person name="Labutti K."/>
            <person name="Salamov A."/>
            <person name="Andreopoulos B."/>
            <person name="Baker S."/>
            <person name="Barry K."/>
            <person name="Bills G."/>
            <person name="Bluhm B."/>
            <person name="Cannon C."/>
            <person name="Castanera R."/>
            <person name="Culley D."/>
            <person name="Daum C."/>
            <person name="Ezra D."/>
            <person name="Gonzalez J."/>
            <person name="Henrissat B."/>
            <person name="Kuo A."/>
            <person name="Liang C."/>
            <person name="Lipzen A."/>
            <person name="Lutzoni F."/>
            <person name="Magnuson J."/>
            <person name="Mondo S."/>
            <person name="Nolan M."/>
            <person name="Ohm R."/>
            <person name="Pangilinan J."/>
            <person name="Park H.-J."/>
            <person name="Ramirez L."/>
            <person name="Alfaro M."/>
            <person name="Sun H."/>
            <person name="Tritt A."/>
            <person name="Yoshinaga Y."/>
            <person name="Zwiers L.-H."/>
            <person name="Turgeon B."/>
            <person name="Goodwin S."/>
            <person name="Spatafora J."/>
            <person name="Crous P."/>
            <person name="Grigoriev I."/>
        </authorList>
    </citation>
    <scope>NUCLEOTIDE SEQUENCE</scope>
    <source>
        <strain evidence="6">CBS 627.86</strain>
    </source>
</reference>
<comment type="similarity">
    <text evidence="2">Belongs to the class-II pyridoxal-phosphate-dependent aminotransferase family. BioF subfamily.</text>
</comment>
<name>A0A6A5ZNU9_9PLEO</name>
<dbReference type="GO" id="GO:0016740">
    <property type="term" value="F:transferase activity"/>
    <property type="evidence" value="ECO:0007669"/>
    <property type="project" value="UniProtKB-KW"/>
</dbReference>
<dbReference type="EMBL" id="ML977312">
    <property type="protein sequence ID" value="KAF2121370.1"/>
    <property type="molecule type" value="Genomic_DNA"/>
</dbReference>
<evidence type="ECO:0000259" key="5">
    <source>
        <dbReference type="Pfam" id="PF00155"/>
    </source>
</evidence>
<dbReference type="SUPFAM" id="SSF53383">
    <property type="entry name" value="PLP-dependent transferases"/>
    <property type="match status" value="1"/>
</dbReference>
<dbReference type="Pfam" id="PF00155">
    <property type="entry name" value="Aminotran_1_2"/>
    <property type="match status" value="1"/>
</dbReference>
<protein>
    <submittedName>
        <fullName evidence="6">Pyridoxal phosphate-dependent transferase</fullName>
    </submittedName>
</protein>